<dbReference type="Gene3D" id="3.40.50.720">
    <property type="entry name" value="NAD(P)-binding Rossmann-like Domain"/>
    <property type="match status" value="1"/>
</dbReference>
<protein>
    <recommendedName>
        <fullName evidence="1">NAD(P)-binding domain-containing protein</fullName>
    </recommendedName>
</protein>
<organism evidence="2 3">
    <name type="scientific">Streptomyces flaveus</name>
    <dbReference type="NCBI Taxonomy" id="66370"/>
    <lineage>
        <taxon>Bacteria</taxon>
        <taxon>Bacillati</taxon>
        <taxon>Actinomycetota</taxon>
        <taxon>Actinomycetes</taxon>
        <taxon>Kitasatosporales</taxon>
        <taxon>Streptomycetaceae</taxon>
        <taxon>Streptomyces</taxon>
        <taxon>Streptomyces aurantiacus group</taxon>
    </lineage>
</organism>
<accession>A0A917R329</accession>
<dbReference type="PANTHER" id="PTHR43355:SF2">
    <property type="entry name" value="FLAVIN REDUCTASE (NADPH)"/>
    <property type="match status" value="1"/>
</dbReference>
<proteinExistence type="predicted"/>
<comment type="caution">
    <text evidence="2">The sequence shown here is derived from an EMBL/GenBank/DDBJ whole genome shotgun (WGS) entry which is preliminary data.</text>
</comment>
<dbReference type="GO" id="GO:0016646">
    <property type="term" value="F:oxidoreductase activity, acting on the CH-NH group of donors, NAD or NADP as acceptor"/>
    <property type="evidence" value="ECO:0007669"/>
    <property type="project" value="TreeGrafter"/>
</dbReference>
<dbReference type="Proteomes" id="UP000637788">
    <property type="component" value="Unassembled WGS sequence"/>
</dbReference>
<evidence type="ECO:0000313" key="2">
    <source>
        <dbReference type="EMBL" id="GGK87869.1"/>
    </source>
</evidence>
<dbReference type="SUPFAM" id="SSF51735">
    <property type="entry name" value="NAD(P)-binding Rossmann-fold domains"/>
    <property type="match status" value="1"/>
</dbReference>
<feature type="domain" description="NAD(P)-binding" evidence="1">
    <location>
        <begin position="7"/>
        <end position="192"/>
    </location>
</feature>
<reference evidence="2" key="1">
    <citation type="journal article" date="2014" name="Int. J. Syst. Evol. Microbiol.">
        <title>Complete genome sequence of Corynebacterium casei LMG S-19264T (=DSM 44701T), isolated from a smear-ripened cheese.</title>
        <authorList>
            <consortium name="US DOE Joint Genome Institute (JGI-PGF)"/>
            <person name="Walter F."/>
            <person name="Albersmeier A."/>
            <person name="Kalinowski J."/>
            <person name="Ruckert C."/>
        </authorList>
    </citation>
    <scope>NUCLEOTIDE SEQUENCE</scope>
    <source>
        <strain evidence="2">JCM 3035</strain>
    </source>
</reference>
<keyword evidence="3" id="KW-1185">Reference proteome</keyword>
<dbReference type="RefSeq" id="WP_189324625.1">
    <property type="nucleotide sequence ID" value="NZ_BMPQ01000016.1"/>
</dbReference>
<name>A0A917R329_9ACTN</name>
<dbReference type="AlphaFoldDB" id="A0A917R329"/>
<evidence type="ECO:0000259" key="1">
    <source>
        <dbReference type="Pfam" id="PF13460"/>
    </source>
</evidence>
<dbReference type="EMBL" id="BMPQ01000016">
    <property type="protein sequence ID" value="GGK87869.1"/>
    <property type="molecule type" value="Genomic_DNA"/>
</dbReference>
<gene>
    <name evidence="2" type="ORF">GCM10010094_56260</name>
</gene>
<sequence>MRIALFGATGMIGSRIAAEARRRAHEITGVTRSGKNGTRAGDASDPDAVARLAAGHDAAVLAVSPPRAGTEATESLLEVGRAVLDGVRKAEVRRLVVVGGSGFLEVAPGVQAVDTPEFPEEYLPRALAQVALLDLLRDGADDLEWSYVSPPMLIDPGIRTGAYRTSGDQLLIDSKGISHISTKDYAVALIDELEKGDHIHHPIHVAY</sequence>
<dbReference type="InterPro" id="IPR016040">
    <property type="entry name" value="NAD(P)-bd_dom"/>
</dbReference>
<dbReference type="Pfam" id="PF13460">
    <property type="entry name" value="NAD_binding_10"/>
    <property type="match status" value="1"/>
</dbReference>
<dbReference type="PANTHER" id="PTHR43355">
    <property type="entry name" value="FLAVIN REDUCTASE (NADPH)"/>
    <property type="match status" value="1"/>
</dbReference>
<reference evidence="2" key="2">
    <citation type="submission" date="2020-09" db="EMBL/GenBank/DDBJ databases">
        <authorList>
            <person name="Sun Q."/>
            <person name="Ohkuma M."/>
        </authorList>
    </citation>
    <scope>NUCLEOTIDE SEQUENCE</scope>
    <source>
        <strain evidence="2">JCM 3035</strain>
    </source>
</reference>
<evidence type="ECO:0000313" key="3">
    <source>
        <dbReference type="Proteomes" id="UP000637788"/>
    </source>
</evidence>
<dbReference type="InterPro" id="IPR036291">
    <property type="entry name" value="NAD(P)-bd_dom_sf"/>
</dbReference>
<dbReference type="InterPro" id="IPR051606">
    <property type="entry name" value="Polyketide_Oxido-like"/>
</dbReference>